<protein>
    <submittedName>
        <fullName evidence="1">Uncharacterized protein</fullName>
    </submittedName>
</protein>
<dbReference type="EMBL" id="JBFXLT010000011">
    <property type="protein sequence ID" value="KAL2819143.1"/>
    <property type="molecule type" value="Genomic_DNA"/>
</dbReference>
<keyword evidence="2" id="KW-1185">Reference proteome</keyword>
<name>A0ABR4HUH4_9EURO</name>
<gene>
    <name evidence="1" type="ORF">BJX63DRAFT_28781</name>
</gene>
<organism evidence="1 2">
    <name type="scientific">Aspergillus granulosus</name>
    <dbReference type="NCBI Taxonomy" id="176169"/>
    <lineage>
        <taxon>Eukaryota</taxon>
        <taxon>Fungi</taxon>
        <taxon>Dikarya</taxon>
        <taxon>Ascomycota</taxon>
        <taxon>Pezizomycotina</taxon>
        <taxon>Eurotiomycetes</taxon>
        <taxon>Eurotiomycetidae</taxon>
        <taxon>Eurotiales</taxon>
        <taxon>Aspergillaceae</taxon>
        <taxon>Aspergillus</taxon>
        <taxon>Aspergillus subgen. Nidulantes</taxon>
    </lineage>
</organism>
<proteinExistence type="predicted"/>
<dbReference type="Proteomes" id="UP001610334">
    <property type="component" value="Unassembled WGS sequence"/>
</dbReference>
<reference evidence="1 2" key="1">
    <citation type="submission" date="2024-07" db="EMBL/GenBank/DDBJ databases">
        <title>Section-level genome sequencing and comparative genomics of Aspergillus sections Usti and Cavernicolus.</title>
        <authorList>
            <consortium name="Lawrence Berkeley National Laboratory"/>
            <person name="Nybo J.L."/>
            <person name="Vesth T.C."/>
            <person name="Theobald S."/>
            <person name="Frisvad J.C."/>
            <person name="Larsen T.O."/>
            <person name="Kjaerboelling I."/>
            <person name="Rothschild-Mancinelli K."/>
            <person name="Lyhne E.K."/>
            <person name="Kogle M.E."/>
            <person name="Barry K."/>
            <person name="Clum A."/>
            <person name="Na H."/>
            <person name="Ledsgaard L."/>
            <person name="Lin J."/>
            <person name="Lipzen A."/>
            <person name="Kuo A."/>
            <person name="Riley R."/>
            <person name="Mondo S."/>
            <person name="Labutti K."/>
            <person name="Haridas S."/>
            <person name="Pangalinan J."/>
            <person name="Salamov A.A."/>
            <person name="Simmons B.A."/>
            <person name="Magnuson J.K."/>
            <person name="Chen J."/>
            <person name="Drula E."/>
            <person name="Henrissat B."/>
            <person name="Wiebenga A."/>
            <person name="Lubbers R.J."/>
            <person name="Gomes A.C."/>
            <person name="Makela M.R."/>
            <person name="Stajich J."/>
            <person name="Grigoriev I.V."/>
            <person name="Mortensen U.H."/>
            <person name="De Vries R.P."/>
            <person name="Baker S.E."/>
            <person name="Andersen M.R."/>
        </authorList>
    </citation>
    <scope>NUCLEOTIDE SEQUENCE [LARGE SCALE GENOMIC DNA]</scope>
    <source>
        <strain evidence="1 2">CBS 588.65</strain>
    </source>
</reference>
<comment type="caution">
    <text evidence="1">The sequence shown here is derived from an EMBL/GenBank/DDBJ whole genome shotgun (WGS) entry which is preliminary data.</text>
</comment>
<evidence type="ECO:0000313" key="1">
    <source>
        <dbReference type="EMBL" id="KAL2819143.1"/>
    </source>
</evidence>
<accession>A0ABR4HUH4</accession>
<sequence length="149" mass="16993">MWRDTGCLRLLMCLDSSRTGYQAQSLCKLCVARGRQGYTSEITWSSRPDGPRSNGVHRTRFSACLNQPAPFIDQRAQDDWWCCYWMVEMKGPFFQMLIQLGTSRIMSSLWCGFDTPMGERTMERLSLDLLVVTTTGSFHGSNEENPTST</sequence>
<evidence type="ECO:0000313" key="2">
    <source>
        <dbReference type="Proteomes" id="UP001610334"/>
    </source>
</evidence>